<feature type="transmembrane region" description="Helical" evidence="1">
    <location>
        <begin position="9"/>
        <end position="28"/>
    </location>
</feature>
<feature type="transmembrane region" description="Helical" evidence="1">
    <location>
        <begin position="34"/>
        <end position="59"/>
    </location>
</feature>
<dbReference type="EMBL" id="AMFJ01000481">
    <property type="protein sequence ID" value="EKE27433.1"/>
    <property type="molecule type" value="Genomic_DNA"/>
</dbReference>
<gene>
    <name evidence="2" type="ORF">ACD_3C00207G0003</name>
</gene>
<accession>K2FWT9</accession>
<keyword evidence="1" id="KW-0472">Membrane</keyword>
<organism evidence="2">
    <name type="scientific">uncultured bacterium</name>
    <name type="common">gcode 4</name>
    <dbReference type="NCBI Taxonomy" id="1234023"/>
    <lineage>
        <taxon>Bacteria</taxon>
        <taxon>environmental samples</taxon>
    </lineage>
</organism>
<proteinExistence type="predicted"/>
<evidence type="ECO:0000313" key="2">
    <source>
        <dbReference type="EMBL" id="EKE27433.1"/>
    </source>
</evidence>
<dbReference type="InterPro" id="IPR007211">
    <property type="entry name" value="DUF378"/>
</dbReference>
<protein>
    <submittedName>
        <fullName evidence="2">Uncharacterized protein</fullName>
    </submittedName>
</protein>
<sequence length="70" mass="8450">MNTWTLHTISFILVLVWALNWLLVWIFGLDLVAYVFWTMSVVSRIIYILIWAGWIYLAFFPRPMMKKNII</sequence>
<name>K2FWT9_9BACT</name>
<keyword evidence="1" id="KW-0812">Transmembrane</keyword>
<reference evidence="2" key="1">
    <citation type="journal article" date="2012" name="Science">
        <title>Fermentation, hydrogen, and sulfur metabolism in multiple uncultivated bacterial phyla.</title>
        <authorList>
            <person name="Wrighton K.C."/>
            <person name="Thomas B.C."/>
            <person name="Sharon I."/>
            <person name="Miller C.S."/>
            <person name="Castelle C.J."/>
            <person name="VerBerkmoes N.C."/>
            <person name="Wilkins M.J."/>
            <person name="Hettich R.L."/>
            <person name="Lipton M.S."/>
            <person name="Williams K.H."/>
            <person name="Long P.E."/>
            <person name="Banfield J.F."/>
        </authorList>
    </citation>
    <scope>NUCLEOTIDE SEQUENCE [LARGE SCALE GENOMIC DNA]</scope>
</reference>
<keyword evidence="1" id="KW-1133">Transmembrane helix</keyword>
<dbReference type="Pfam" id="PF04070">
    <property type="entry name" value="DUF378"/>
    <property type="match status" value="1"/>
</dbReference>
<evidence type="ECO:0000256" key="1">
    <source>
        <dbReference type="SAM" id="Phobius"/>
    </source>
</evidence>
<comment type="caution">
    <text evidence="2">The sequence shown here is derived from an EMBL/GenBank/DDBJ whole genome shotgun (WGS) entry which is preliminary data.</text>
</comment>
<dbReference type="AlphaFoldDB" id="K2FWT9"/>